<dbReference type="InterPro" id="IPR017200">
    <property type="entry name" value="PqqE-like"/>
</dbReference>
<evidence type="ECO:0000259" key="7">
    <source>
        <dbReference type="PROSITE" id="PS51918"/>
    </source>
</evidence>
<dbReference type="CDD" id="cd21123">
    <property type="entry name" value="SPASM_MftC-like"/>
    <property type="match status" value="1"/>
</dbReference>
<organism evidence="8 9">
    <name type="scientific">Stieleria magnilauensis</name>
    <dbReference type="NCBI Taxonomy" id="2527963"/>
    <lineage>
        <taxon>Bacteria</taxon>
        <taxon>Pseudomonadati</taxon>
        <taxon>Planctomycetota</taxon>
        <taxon>Planctomycetia</taxon>
        <taxon>Pirellulales</taxon>
        <taxon>Pirellulaceae</taxon>
        <taxon>Stieleria</taxon>
    </lineage>
</organism>
<dbReference type="PIRSF" id="PIRSF037420">
    <property type="entry name" value="PQQ_syn_pqqE"/>
    <property type="match status" value="1"/>
</dbReference>
<dbReference type="PROSITE" id="PS51918">
    <property type="entry name" value="RADICAL_SAM"/>
    <property type="match status" value="1"/>
</dbReference>
<evidence type="ECO:0000313" key="8">
    <source>
        <dbReference type="EMBL" id="QDV87469.1"/>
    </source>
</evidence>
<dbReference type="PANTHER" id="PTHR11228:SF34">
    <property type="entry name" value="TUNGSTEN-CONTAINING ALDEHYDE FERREDOXIN OXIDOREDUCTASE COFACTOR MODIFYING PROTEIN"/>
    <property type="match status" value="1"/>
</dbReference>
<dbReference type="Pfam" id="PF04055">
    <property type="entry name" value="Radical_SAM"/>
    <property type="match status" value="1"/>
</dbReference>
<name>A0ABX5XZP0_9BACT</name>
<dbReference type="InterPro" id="IPR007197">
    <property type="entry name" value="rSAM"/>
</dbReference>
<keyword evidence="9" id="KW-1185">Reference proteome</keyword>
<dbReference type="InterPro" id="IPR013785">
    <property type="entry name" value="Aldolase_TIM"/>
</dbReference>
<protein>
    <submittedName>
        <fullName evidence="8">Antilisterial bacteriocin subtilosin biosynthesis protein AlbA</fullName>
    </submittedName>
</protein>
<dbReference type="NCBIfam" id="TIGR04053">
    <property type="entry name" value="TIGR04053 family radical SAM/SPASM domain-containing protein"/>
    <property type="match status" value="1"/>
</dbReference>
<dbReference type="SFLD" id="SFLDS00029">
    <property type="entry name" value="Radical_SAM"/>
    <property type="match status" value="1"/>
</dbReference>
<keyword evidence="6" id="KW-0411">Iron-sulfur</keyword>
<dbReference type="PANTHER" id="PTHR11228">
    <property type="entry name" value="RADICAL SAM DOMAIN PROTEIN"/>
    <property type="match status" value="1"/>
</dbReference>
<evidence type="ECO:0000256" key="2">
    <source>
        <dbReference type="ARBA" id="ARBA00022485"/>
    </source>
</evidence>
<dbReference type="Gene3D" id="3.20.20.70">
    <property type="entry name" value="Aldolase class I"/>
    <property type="match status" value="1"/>
</dbReference>
<dbReference type="Proteomes" id="UP000318081">
    <property type="component" value="Chromosome"/>
</dbReference>
<proteinExistence type="predicted"/>
<dbReference type="CDD" id="cd01335">
    <property type="entry name" value="Radical_SAM"/>
    <property type="match status" value="1"/>
</dbReference>
<dbReference type="InterPro" id="IPR050377">
    <property type="entry name" value="Radical_SAM_PqqE_MftC-like"/>
</dbReference>
<reference evidence="8 9" key="1">
    <citation type="submission" date="2019-02" db="EMBL/GenBank/DDBJ databases">
        <title>Deep-cultivation of Planctomycetes and their phenomic and genomic characterization uncovers novel biology.</title>
        <authorList>
            <person name="Wiegand S."/>
            <person name="Jogler M."/>
            <person name="Boedeker C."/>
            <person name="Pinto D."/>
            <person name="Vollmers J."/>
            <person name="Rivas-Marin E."/>
            <person name="Kohn T."/>
            <person name="Peeters S.H."/>
            <person name="Heuer A."/>
            <person name="Rast P."/>
            <person name="Oberbeckmann S."/>
            <person name="Bunk B."/>
            <person name="Jeske O."/>
            <person name="Meyerdierks A."/>
            <person name="Storesund J.E."/>
            <person name="Kallscheuer N."/>
            <person name="Luecker S."/>
            <person name="Lage O.M."/>
            <person name="Pohl T."/>
            <person name="Merkel B.J."/>
            <person name="Hornburger P."/>
            <person name="Mueller R.-W."/>
            <person name="Bruemmer F."/>
            <person name="Labrenz M."/>
            <person name="Spormann A.M."/>
            <person name="Op den Camp H."/>
            <person name="Overmann J."/>
            <person name="Amann R."/>
            <person name="Jetten M.S.M."/>
            <person name="Mascher T."/>
            <person name="Medema M.H."/>
            <person name="Devos D.P."/>
            <person name="Kaster A.-K."/>
            <person name="Ovreas L."/>
            <person name="Rohde M."/>
            <person name="Galperin M.Y."/>
            <person name="Jogler C."/>
        </authorList>
    </citation>
    <scope>NUCLEOTIDE SEQUENCE [LARGE SCALE GENOMIC DNA]</scope>
    <source>
        <strain evidence="8 9">TBK1r</strain>
    </source>
</reference>
<dbReference type="SUPFAM" id="SSF102114">
    <property type="entry name" value="Radical SAM enzymes"/>
    <property type="match status" value="1"/>
</dbReference>
<dbReference type="SFLD" id="SFLDG01067">
    <property type="entry name" value="SPASM/twitch_domain_containing"/>
    <property type="match status" value="1"/>
</dbReference>
<dbReference type="RefSeq" id="WP_145219174.1">
    <property type="nucleotide sequence ID" value="NZ_CP036432.1"/>
</dbReference>
<comment type="cofactor">
    <cofactor evidence="1">
        <name>[4Fe-4S] cluster</name>
        <dbReference type="ChEBI" id="CHEBI:49883"/>
    </cofactor>
</comment>
<sequence length="365" mass="40483">MPHPHADYGQVDFGSAPLMFYYEVTQACDLACQHCRASAQPIADPQQLTPVQSRALLDQVASFPRPPVVVFTGGDPLKRADLLVLIRYARDKGLQIALTPSATPLATREALQQARDAGVSVLGISLDGSDAETHDAFRGWEGSFERTLRMLADARELELPVQVNTTITRRNVHQVDAMAELFADQQIMMWSVFFLVPVGRGTMEERISAEEYEQVFEKLWTQSQRQPYGIKTTEAPHYRRYVIERGGDPLASSHPGRRRRAPLGVGDGKGIMFVSHTGEIYPAGFLPLRCGRFPNDSVVDTYQNHPTFRSLRDPEQFSGKCGVCEYRDACGGSRSRAYAVFGDPLASEPDCVYSPIETDVVANLS</sequence>
<evidence type="ECO:0000256" key="4">
    <source>
        <dbReference type="ARBA" id="ARBA00022723"/>
    </source>
</evidence>
<dbReference type="InterPro" id="IPR058240">
    <property type="entry name" value="rSAM_sf"/>
</dbReference>
<dbReference type="EMBL" id="CP036432">
    <property type="protein sequence ID" value="QDV87469.1"/>
    <property type="molecule type" value="Genomic_DNA"/>
</dbReference>
<evidence type="ECO:0000256" key="5">
    <source>
        <dbReference type="ARBA" id="ARBA00023004"/>
    </source>
</evidence>
<dbReference type="SFLD" id="SFLDG01386">
    <property type="entry name" value="main_SPASM_domain-containing"/>
    <property type="match status" value="1"/>
</dbReference>
<keyword evidence="3" id="KW-0949">S-adenosyl-L-methionine</keyword>
<accession>A0ABX5XZP0</accession>
<feature type="domain" description="Radical SAM core" evidence="7">
    <location>
        <begin position="14"/>
        <end position="231"/>
    </location>
</feature>
<evidence type="ECO:0000256" key="3">
    <source>
        <dbReference type="ARBA" id="ARBA00022691"/>
    </source>
</evidence>
<evidence type="ECO:0000313" key="9">
    <source>
        <dbReference type="Proteomes" id="UP000318081"/>
    </source>
</evidence>
<evidence type="ECO:0000256" key="1">
    <source>
        <dbReference type="ARBA" id="ARBA00001966"/>
    </source>
</evidence>
<keyword evidence="4" id="KW-0479">Metal-binding</keyword>
<keyword evidence="2" id="KW-0004">4Fe-4S</keyword>
<gene>
    <name evidence="8" type="primary">albA</name>
    <name evidence="8" type="ORF">TBK1r_64990</name>
</gene>
<keyword evidence="5" id="KW-0408">Iron</keyword>
<evidence type="ECO:0000256" key="6">
    <source>
        <dbReference type="ARBA" id="ARBA00023014"/>
    </source>
</evidence>